<feature type="modified residue" description="4-aspartylphosphate" evidence="11">
    <location>
        <position position="1225"/>
    </location>
</feature>
<evidence type="ECO:0000256" key="9">
    <source>
        <dbReference type="ARBA" id="ARBA00064003"/>
    </source>
</evidence>
<dbReference type="RefSeq" id="WP_151151330.1">
    <property type="nucleotide sequence ID" value="NZ_WAIE01000005.1"/>
</dbReference>
<dbReference type="Gene3D" id="3.30.565.10">
    <property type="entry name" value="Histidine kinase-like ATPase, C-terminal domain"/>
    <property type="match status" value="1"/>
</dbReference>
<evidence type="ECO:0000313" key="17">
    <source>
        <dbReference type="EMBL" id="KAB1441075.1"/>
    </source>
</evidence>
<dbReference type="Pfam" id="PF00072">
    <property type="entry name" value="Response_reg"/>
    <property type="match status" value="1"/>
</dbReference>
<dbReference type="InterPro" id="IPR004358">
    <property type="entry name" value="Sig_transdc_His_kin-like_C"/>
</dbReference>
<evidence type="ECO:0000256" key="5">
    <source>
        <dbReference type="ARBA" id="ARBA00022741"/>
    </source>
</evidence>
<evidence type="ECO:0000256" key="12">
    <source>
        <dbReference type="SAM" id="Coils"/>
    </source>
</evidence>
<dbReference type="InterPro" id="IPR011006">
    <property type="entry name" value="CheY-like_superfamily"/>
</dbReference>
<dbReference type="Pfam" id="PF02518">
    <property type="entry name" value="HATPase_c"/>
    <property type="match status" value="1"/>
</dbReference>
<dbReference type="Pfam" id="PF00512">
    <property type="entry name" value="HisKA"/>
    <property type="match status" value="1"/>
</dbReference>
<dbReference type="InterPro" id="IPR001789">
    <property type="entry name" value="Sig_transdc_resp-reg_receiver"/>
</dbReference>
<name>A0A6N6N0H4_9BACT</name>
<keyword evidence="6" id="KW-0418">Kinase</keyword>
<keyword evidence="4" id="KW-0808">Transferase</keyword>
<dbReference type="GO" id="GO:0006355">
    <property type="term" value="P:regulation of DNA-templated transcription"/>
    <property type="evidence" value="ECO:0007669"/>
    <property type="project" value="InterPro"/>
</dbReference>
<feature type="domain" description="PAC" evidence="16">
    <location>
        <begin position="732"/>
        <end position="787"/>
    </location>
</feature>
<dbReference type="CDD" id="cd16922">
    <property type="entry name" value="HATPase_EvgS-ArcB-TorS-like"/>
    <property type="match status" value="1"/>
</dbReference>
<dbReference type="PROSITE" id="PS50110">
    <property type="entry name" value="RESPONSE_REGULATORY"/>
    <property type="match status" value="1"/>
</dbReference>
<dbReference type="SUPFAM" id="SSF55874">
    <property type="entry name" value="ATPase domain of HSP90 chaperone/DNA topoisomerase II/histidine kinase"/>
    <property type="match status" value="1"/>
</dbReference>
<feature type="domain" description="PAS" evidence="15">
    <location>
        <begin position="37"/>
        <end position="91"/>
    </location>
</feature>
<evidence type="ECO:0000313" key="18">
    <source>
        <dbReference type="Proteomes" id="UP000438699"/>
    </source>
</evidence>
<dbReference type="Gene3D" id="3.40.50.2300">
    <property type="match status" value="1"/>
</dbReference>
<dbReference type="Pfam" id="PF13426">
    <property type="entry name" value="PAS_9"/>
    <property type="match status" value="2"/>
</dbReference>
<feature type="domain" description="PAS" evidence="15">
    <location>
        <begin position="659"/>
        <end position="731"/>
    </location>
</feature>
<dbReference type="SMART" id="SM00091">
    <property type="entry name" value="PAS"/>
    <property type="match status" value="6"/>
</dbReference>
<evidence type="ECO:0000256" key="1">
    <source>
        <dbReference type="ARBA" id="ARBA00000085"/>
    </source>
</evidence>
<dbReference type="Proteomes" id="UP000438699">
    <property type="component" value="Unassembled WGS sequence"/>
</dbReference>
<protein>
    <recommendedName>
        <fullName evidence="10">Sensory/regulatory protein RpfC</fullName>
        <ecNumber evidence="2">2.7.13.3</ecNumber>
    </recommendedName>
</protein>
<evidence type="ECO:0000259" key="13">
    <source>
        <dbReference type="PROSITE" id="PS50109"/>
    </source>
</evidence>
<evidence type="ECO:0000256" key="8">
    <source>
        <dbReference type="ARBA" id="ARBA00023012"/>
    </source>
</evidence>
<dbReference type="PANTHER" id="PTHR43047">
    <property type="entry name" value="TWO-COMPONENT HISTIDINE PROTEIN KINASE"/>
    <property type="match status" value="1"/>
</dbReference>
<keyword evidence="3 11" id="KW-0597">Phosphoprotein</keyword>
<reference evidence="17 18" key="1">
    <citation type="journal article" date="2017" name="Int. J. Syst. Evol. Microbiol.">
        <title>Desulfovibrio senegalensis sp. nov., a mesophilic sulfate reducer isolated from marine sediment.</title>
        <authorList>
            <person name="Thioye A."/>
            <person name="Gam Z.B.A."/>
            <person name="Mbengue M."/>
            <person name="Cayol J.L."/>
            <person name="Joseph-Bartoli M."/>
            <person name="Toure-Kane C."/>
            <person name="Labat M."/>
        </authorList>
    </citation>
    <scope>NUCLEOTIDE SEQUENCE [LARGE SCALE GENOMIC DNA]</scope>
    <source>
        <strain evidence="17 18">DSM 101509</strain>
    </source>
</reference>
<dbReference type="FunFam" id="3.30.565.10:FF:000010">
    <property type="entry name" value="Sensor histidine kinase RcsC"/>
    <property type="match status" value="1"/>
</dbReference>
<dbReference type="InterPro" id="IPR000700">
    <property type="entry name" value="PAS-assoc_C"/>
</dbReference>
<feature type="domain" description="PAS" evidence="15">
    <location>
        <begin position="788"/>
        <end position="863"/>
    </location>
</feature>
<dbReference type="CDD" id="cd00130">
    <property type="entry name" value="PAS"/>
    <property type="match status" value="5"/>
</dbReference>
<dbReference type="GO" id="GO:0000155">
    <property type="term" value="F:phosphorelay sensor kinase activity"/>
    <property type="evidence" value="ECO:0007669"/>
    <property type="project" value="InterPro"/>
</dbReference>
<dbReference type="InterPro" id="IPR003594">
    <property type="entry name" value="HATPase_dom"/>
</dbReference>
<dbReference type="SUPFAM" id="SSF55785">
    <property type="entry name" value="PYP-like sensor domain (PAS domain)"/>
    <property type="match status" value="7"/>
</dbReference>
<comment type="subunit">
    <text evidence="9">At low DSF concentrations, interacts with RpfF.</text>
</comment>
<accession>A0A6N6N0H4</accession>
<evidence type="ECO:0000256" key="2">
    <source>
        <dbReference type="ARBA" id="ARBA00012438"/>
    </source>
</evidence>
<dbReference type="Gene3D" id="3.30.450.20">
    <property type="entry name" value="PAS domain"/>
    <property type="match status" value="7"/>
</dbReference>
<comment type="caution">
    <text evidence="17">The sequence shown here is derived from an EMBL/GenBank/DDBJ whole genome shotgun (WGS) entry which is preliminary data.</text>
</comment>
<dbReference type="InterPro" id="IPR001610">
    <property type="entry name" value="PAC"/>
</dbReference>
<evidence type="ECO:0000256" key="6">
    <source>
        <dbReference type="ARBA" id="ARBA00022777"/>
    </source>
</evidence>
<feature type="domain" description="PAS" evidence="15">
    <location>
        <begin position="288"/>
        <end position="358"/>
    </location>
</feature>
<proteinExistence type="predicted"/>
<evidence type="ECO:0000256" key="3">
    <source>
        <dbReference type="ARBA" id="ARBA00022553"/>
    </source>
</evidence>
<dbReference type="Pfam" id="PF08448">
    <property type="entry name" value="PAS_4"/>
    <property type="match status" value="1"/>
</dbReference>
<dbReference type="InterPro" id="IPR013767">
    <property type="entry name" value="PAS_fold"/>
</dbReference>
<dbReference type="CDD" id="cd00082">
    <property type="entry name" value="HisKA"/>
    <property type="match status" value="1"/>
</dbReference>
<dbReference type="SMART" id="SM00387">
    <property type="entry name" value="HATPase_c"/>
    <property type="match status" value="1"/>
</dbReference>
<dbReference type="NCBIfam" id="TIGR00229">
    <property type="entry name" value="sensory_box"/>
    <property type="match status" value="6"/>
</dbReference>
<dbReference type="EMBL" id="WAIE01000005">
    <property type="protein sequence ID" value="KAB1441075.1"/>
    <property type="molecule type" value="Genomic_DNA"/>
</dbReference>
<dbReference type="EC" id="2.7.13.3" evidence="2"/>
<keyword evidence="7" id="KW-0067">ATP-binding</keyword>
<dbReference type="SMART" id="SM00086">
    <property type="entry name" value="PAC"/>
    <property type="match status" value="5"/>
</dbReference>
<dbReference type="OrthoDB" id="9797097at2"/>
<dbReference type="Pfam" id="PF08447">
    <property type="entry name" value="PAS_3"/>
    <property type="match status" value="1"/>
</dbReference>
<comment type="catalytic activity">
    <reaction evidence="1">
        <text>ATP + protein L-histidine = ADP + protein N-phospho-L-histidine.</text>
        <dbReference type="EC" id="2.7.13.3"/>
    </reaction>
</comment>
<keyword evidence="12" id="KW-0175">Coiled coil</keyword>
<evidence type="ECO:0000256" key="4">
    <source>
        <dbReference type="ARBA" id="ARBA00022679"/>
    </source>
</evidence>
<feature type="domain" description="PAC" evidence="16">
    <location>
        <begin position="601"/>
        <end position="651"/>
    </location>
</feature>
<feature type="coiled-coil region" evidence="12">
    <location>
        <begin position="6"/>
        <end position="40"/>
    </location>
</feature>
<feature type="domain" description="PAS" evidence="15">
    <location>
        <begin position="401"/>
        <end position="473"/>
    </location>
</feature>
<organism evidence="17 18">
    <name type="scientific">Pseudodesulfovibrio senegalensis</name>
    <dbReference type="NCBI Taxonomy" id="1721087"/>
    <lineage>
        <taxon>Bacteria</taxon>
        <taxon>Pseudomonadati</taxon>
        <taxon>Thermodesulfobacteriota</taxon>
        <taxon>Desulfovibrionia</taxon>
        <taxon>Desulfovibrionales</taxon>
        <taxon>Desulfovibrionaceae</taxon>
    </lineage>
</organism>
<evidence type="ECO:0000259" key="15">
    <source>
        <dbReference type="PROSITE" id="PS50112"/>
    </source>
</evidence>
<keyword evidence="5" id="KW-0547">Nucleotide-binding</keyword>
<evidence type="ECO:0000259" key="14">
    <source>
        <dbReference type="PROSITE" id="PS50110"/>
    </source>
</evidence>
<dbReference type="InterPro" id="IPR000014">
    <property type="entry name" value="PAS"/>
</dbReference>
<feature type="domain" description="Histidine kinase" evidence="13">
    <location>
        <begin position="931"/>
        <end position="1153"/>
    </location>
</feature>
<sequence length="1296" mass="148004">MSKNIRKGTADDLAHAQKRIHRLEQELARLKTEKHNDTERFRLLFERTPVGYQSLDENGNFLEINQTWLDILGYSREEVIGRNFSDFLPNEWKEHFKTNFPRFRAIGEIMGVEFELVRKDGSRILVSFNGKIGKHDDGSFKQTHCIFRDITSARKIEQETQEAQERFRIMVEEMPVLIHAHGADNNYVYWNKECERVLGWSREEIIGNPEAANLLYPDPETQKRVEKRHNCRSTYKSVEIPTTAKDGSTKIIQWTDGSHTCPVPGWRGWETGIDLSAQRKAEQAEQDNYKKYTTYINHSPAGFFLIDAHGRFTDVNQATLDMLGYDRKSIVGLHVSEIDKSESQRDIEKTLNNLKKNGSFRGERGFRHQAGHIISVFLQAVKLDDDRSMAFFQDISELKDTQERLQKTLDSTNDGIWDYNLQTGEFKCSRRWAEMLGYTPNDIPAIGCHCEQSVHPEDKKAFQTAFSDYVHGRCDDYEIEFRLRSKSGKYKWIYSRGKAVARDEKGLPTRMMGAHTDITERKRIEEELRTAKNTFEGLLDIVPDMISIHDPEFNIVYSNWNGFGHVPKDRRTLGSKCYKTYRGHDTICPDCQARNVLATGKSFHTEMQLPDGMWVDLRVLPLVNEDGQVPLFMEWVRDITSHKKAEQTLIYNERELQRTLDRLNSHINNSPLGVIEWDDDGRISKWSKRCNEIFGWKAEEVVNRNWNDWEFVHADDREFVSKKTSKLYDGSDDYNTIVNRNYTKDGSIVSCRWHNSSFKDGAGKVQSILSQIEDVTELTQVQKQLAESENKFRNMFENMASGVAVYSPVGDGHDFLFEDFNPMAEIITGISREKVIGKTLLQVFPQMAQSPLLESLRKVWKTEQFIYHPPFYYHDSHGEGWRENRIYSLPSGKIVVIFDDVTERMETQEELVKAKEKAEVANKAKSEFLANMSHEIRTPLNGMMGMLQLFLETDLDQEQQEYTRAAMDASKRLNNLLTDILDISKIDAGSMRLDRKPFDIRKTVKQACGLFDIASRQNNVALLCNLEPSIPRFVLGDSLRLHQVLNNLIGNAFKFTNSGVITVEVIKLSPLSEKTCRLLFSVSDTGEGIPGDKLAQLFSPFTQVDGSMTRRHQGAGLGLSICKKIVNMMGGSLSVESKDGAGSTFHFCIQFDLPQKTEFQSEEPAATPTPSLEGVSILLAEDDHVNQISMARVLEKNGATVCIAQNGSEALAMLRKHPFDLVFMDLQMPIMDGLDATAAIRRGEAGEANKTTKIIALTAHAMSEDFDKTIDAGMDMHLTKPVDFNELKKAIAKMLK</sequence>
<dbReference type="InterPro" id="IPR035965">
    <property type="entry name" value="PAS-like_dom_sf"/>
</dbReference>
<dbReference type="PROSITE" id="PS50109">
    <property type="entry name" value="HIS_KIN"/>
    <property type="match status" value="1"/>
</dbReference>
<keyword evidence="8" id="KW-0902">Two-component regulatory system</keyword>
<dbReference type="Gene3D" id="1.10.287.130">
    <property type="match status" value="1"/>
</dbReference>
<dbReference type="Pfam" id="PF00989">
    <property type="entry name" value="PAS"/>
    <property type="match status" value="2"/>
</dbReference>
<dbReference type="SMART" id="SM00388">
    <property type="entry name" value="HisKA"/>
    <property type="match status" value="1"/>
</dbReference>
<dbReference type="SMART" id="SM00448">
    <property type="entry name" value="REC"/>
    <property type="match status" value="1"/>
</dbReference>
<dbReference type="InterPro" id="IPR036890">
    <property type="entry name" value="HATPase_C_sf"/>
</dbReference>
<dbReference type="SUPFAM" id="SSF52172">
    <property type="entry name" value="CheY-like"/>
    <property type="match status" value="1"/>
</dbReference>
<evidence type="ECO:0000256" key="7">
    <source>
        <dbReference type="ARBA" id="ARBA00022840"/>
    </source>
</evidence>
<feature type="domain" description="Response regulatory" evidence="14">
    <location>
        <begin position="1176"/>
        <end position="1295"/>
    </location>
</feature>
<dbReference type="FunFam" id="1.10.287.130:FF:000002">
    <property type="entry name" value="Two-component osmosensing histidine kinase"/>
    <property type="match status" value="1"/>
</dbReference>
<dbReference type="GO" id="GO:0005524">
    <property type="term" value="F:ATP binding"/>
    <property type="evidence" value="ECO:0007669"/>
    <property type="project" value="UniProtKB-KW"/>
</dbReference>
<dbReference type="InterPro" id="IPR013656">
    <property type="entry name" value="PAS_4"/>
</dbReference>
<dbReference type="PROSITE" id="PS50112">
    <property type="entry name" value="PAS"/>
    <property type="match status" value="6"/>
</dbReference>
<feature type="domain" description="PAC" evidence="16">
    <location>
        <begin position="477"/>
        <end position="530"/>
    </location>
</feature>
<dbReference type="InterPro" id="IPR005467">
    <property type="entry name" value="His_kinase_dom"/>
</dbReference>
<evidence type="ECO:0000256" key="10">
    <source>
        <dbReference type="ARBA" id="ARBA00068150"/>
    </source>
</evidence>
<gene>
    <name evidence="17" type="ORF">F8A88_11600</name>
</gene>
<feature type="domain" description="PAS" evidence="15">
    <location>
        <begin position="163"/>
        <end position="218"/>
    </location>
</feature>
<keyword evidence="18" id="KW-1185">Reference proteome</keyword>
<dbReference type="PROSITE" id="PS50113">
    <property type="entry name" value="PAC"/>
    <property type="match status" value="4"/>
</dbReference>
<dbReference type="SUPFAM" id="SSF47384">
    <property type="entry name" value="Homodimeric domain of signal transducing histidine kinase"/>
    <property type="match status" value="1"/>
</dbReference>
<evidence type="ECO:0000259" key="16">
    <source>
        <dbReference type="PROSITE" id="PS50113"/>
    </source>
</evidence>
<dbReference type="CDD" id="cd17546">
    <property type="entry name" value="REC_hyHK_CKI1_RcsC-like"/>
    <property type="match status" value="1"/>
</dbReference>
<dbReference type="InterPro" id="IPR013655">
    <property type="entry name" value="PAS_fold_3"/>
</dbReference>
<evidence type="ECO:0000256" key="11">
    <source>
        <dbReference type="PROSITE-ProRule" id="PRU00169"/>
    </source>
</evidence>
<feature type="domain" description="PAC" evidence="16">
    <location>
        <begin position="110"/>
        <end position="162"/>
    </location>
</feature>
<dbReference type="InterPro" id="IPR036097">
    <property type="entry name" value="HisK_dim/P_sf"/>
</dbReference>
<dbReference type="InterPro" id="IPR003661">
    <property type="entry name" value="HisK_dim/P_dom"/>
</dbReference>
<dbReference type="PRINTS" id="PR00344">
    <property type="entry name" value="BCTRLSENSOR"/>
</dbReference>